<feature type="transmembrane region" description="Helical" evidence="2">
    <location>
        <begin position="133"/>
        <end position="154"/>
    </location>
</feature>
<feature type="transmembrane region" description="Helical" evidence="2">
    <location>
        <begin position="341"/>
        <end position="361"/>
    </location>
</feature>
<feature type="compositionally biased region" description="Basic and acidic residues" evidence="1">
    <location>
        <begin position="446"/>
        <end position="458"/>
    </location>
</feature>
<feature type="transmembrane region" description="Helical" evidence="2">
    <location>
        <begin position="257"/>
        <end position="277"/>
    </location>
</feature>
<proteinExistence type="predicted"/>
<name>A0ABT7SHA9_9CELL</name>
<gene>
    <name evidence="3" type="ORF">QRT04_11650</name>
</gene>
<evidence type="ECO:0000256" key="1">
    <source>
        <dbReference type="SAM" id="MobiDB-lite"/>
    </source>
</evidence>
<feature type="transmembrane region" description="Helical" evidence="2">
    <location>
        <begin position="84"/>
        <end position="104"/>
    </location>
</feature>
<feature type="transmembrane region" description="Helical" evidence="2">
    <location>
        <begin position="6"/>
        <end position="25"/>
    </location>
</feature>
<sequence length="458" mass="47659">MSSGASVDRLTALLVAATLVALWAVVSRRRPMLAIAALLVMLCFVPPWIGVNLKIFVTPLTVACLVVAIALWRTRRARMQPFDLVMVLVLGIIALSFVLGWVPLEQAYGAVVGWGIAYVAGRVAGTGVPEKRLSTAIAVAFGIVSVLVVVEFVTRHNPFLDLHMGSASAYQRWGTQQVRGGVPRQEGAFGHSIALGGSLAMAMPFVWSSALRSWLKAVTIVLVATAAVLTFSRIGIGCTALAVALCVILLRDGVSRAFRIATVTLVIVGTLVAVPLATGVFDAAGAEATDSADYRGLLVSLLPTMAWLGQSSSAAQDSAGTRTFGAFGSIDSTPILVGLNYGLAVLLILAVSAALGAVALVRGHRSPALVAVVAVLPGLTSVAFITQFTTWFWFVVGVAVSQTALVVIARPSAAAALSPPAREPDRAEFARPDPVAAVVPGGSIAGRREDEVCRSTTS</sequence>
<feature type="region of interest" description="Disordered" evidence="1">
    <location>
        <begin position="418"/>
        <end position="458"/>
    </location>
</feature>
<evidence type="ECO:0000256" key="2">
    <source>
        <dbReference type="SAM" id="Phobius"/>
    </source>
</evidence>
<evidence type="ECO:0000313" key="4">
    <source>
        <dbReference type="Proteomes" id="UP001529338"/>
    </source>
</evidence>
<keyword evidence="2" id="KW-1133">Transmembrane helix</keyword>
<reference evidence="3 4" key="1">
    <citation type="submission" date="2023-06" db="EMBL/GenBank/DDBJ databases">
        <title>Cellulomonas sp. MW4 Whole genome sequence.</title>
        <authorList>
            <person name="Park S."/>
        </authorList>
    </citation>
    <scope>NUCLEOTIDE SEQUENCE [LARGE SCALE GENOMIC DNA]</scope>
    <source>
        <strain evidence="3 4">MW4</strain>
    </source>
</reference>
<evidence type="ECO:0000313" key="3">
    <source>
        <dbReference type="EMBL" id="MDM7855583.1"/>
    </source>
</evidence>
<protein>
    <submittedName>
        <fullName evidence="3">Uncharacterized protein</fullName>
    </submittedName>
</protein>
<keyword evidence="4" id="KW-1185">Reference proteome</keyword>
<accession>A0ABT7SHA9</accession>
<keyword evidence="2" id="KW-0812">Transmembrane</keyword>
<dbReference type="Proteomes" id="UP001529338">
    <property type="component" value="Unassembled WGS sequence"/>
</dbReference>
<comment type="caution">
    <text evidence="3">The sequence shown here is derived from an EMBL/GenBank/DDBJ whole genome shotgun (WGS) entry which is preliminary data.</text>
</comment>
<feature type="compositionally biased region" description="Basic and acidic residues" evidence="1">
    <location>
        <begin position="422"/>
        <end position="431"/>
    </location>
</feature>
<feature type="transmembrane region" description="Helical" evidence="2">
    <location>
        <begin position="391"/>
        <end position="409"/>
    </location>
</feature>
<feature type="transmembrane region" description="Helical" evidence="2">
    <location>
        <begin position="32"/>
        <end position="49"/>
    </location>
</feature>
<feature type="transmembrane region" description="Helical" evidence="2">
    <location>
        <begin position="219"/>
        <end position="250"/>
    </location>
</feature>
<dbReference type="EMBL" id="JAUCGQ010000001">
    <property type="protein sequence ID" value="MDM7855583.1"/>
    <property type="molecule type" value="Genomic_DNA"/>
</dbReference>
<feature type="transmembrane region" description="Helical" evidence="2">
    <location>
        <begin position="368"/>
        <end position="385"/>
    </location>
</feature>
<feature type="transmembrane region" description="Helical" evidence="2">
    <location>
        <begin position="55"/>
        <end position="72"/>
    </location>
</feature>
<dbReference type="RefSeq" id="WP_289455425.1">
    <property type="nucleotide sequence ID" value="NZ_JAUCGQ010000001.1"/>
</dbReference>
<organism evidence="3 4">
    <name type="scientific">Cellulomonas alba</name>
    <dbReference type="NCBI Taxonomy" id="3053467"/>
    <lineage>
        <taxon>Bacteria</taxon>
        <taxon>Bacillati</taxon>
        <taxon>Actinomycetota</taxon>
        <taxon>Actinomycetes</taxon>
        <taxon>Micrococcales</taxon>
        <taxon>Cellulomonadaceae</taxon>
        <taxon>Cellulomonas</taxon>
    </lineage>
</organism>
<keyword evidence="2" id="KW-0472">Membrane</keyword>